<keyword evidence="2" id="KW-1185">Reference proteome</keyword>
<organism evidence="1 2">
    <name type="scientific">Acetonema longum DSM 6540</name>
    <dbReference type="NCBI Taxonomy" id="1009370"/>
    <lineage>
        <taxon>Bacteria</taxon>
        <taxon>Bacillati</taxon>
        <taxon>Bacillota</taxon>
        <taxon>Negativicutes</taxon>
        <taxon>Acetonemataceae</taxon>
        <taxon>Acetonema</taxon>
    </lineage>
</organism>
<proteinExistence type="predicted"/>
<evidence type="ECO:0000313" key="1">
    <source>
        <dbReference type="EMBL" id="EGO63598.1"/>
    </source>
</evidence>
<dbReference type="AlphaFoldDB" id="F7NKF7"/>
<evidence type="ECO:0000313" key="2">
    <source>
        <dbReference type="Proteomes" id="UP000003240"/>
    </source>
</evidence>
<comment type="caution">
    <text evidence="1">The sequence shown here is derived from an EMBL/GenBank/DDBJ whole genome shotgun (WGS) entry which is preliminary data.</text>
</comment>
<accession>F7NKF7</accession>
<dbReference type="STRING" id="1009370.ALO_12851"/>
<dbReference type="EMBL" id="AFGF01000107">
    <property type="protein sequence ID" value="EGO63598.1"/>
    <property type="molecule type" value="Genomic_DNA"/>
</dbReference>
<reference evidence="1 2" key="1">
    <citation type="journal article" date="2011" name="EMBO J.">
        <title>Structural diversity of bacterial flagellar motors.</title>
        <authorList>
            <person name="Chen S."/>
            <person name="Beeby M."/>
            <person name="Murphy G.E."/>
            <person name="Leadbetter J.R."/>
            <person name="Hendrixson D.R."/>
            <person name="Briegel A."/>
            <person name="Li Z."/>
            <person name="Shi J."/>
            <person name="Tocheva E.I."/>
            <person name="Muller A."/>
            <person name="Dobro M.J."/>
            <person name="Jensen G.J."/>
        </authorList>
    </citation>
    <scope>NUCLEOTIDE SEQUENCE [LARGE SCALE GENOMIC DNA]</scope>
    <source>
        <strain evidence="1 2">DSM 6540</strain>
    </source>
</reference>
<dbReference type="RefSeq" id="WP_004096299.1">
    <property type="nucleotide sequence ID" value="NZ_AFGF01000107.1"/>
</dbReference>
<dbReference type="Proteomes" id="UP000003240">
    <property type="component" value="Unassembled WGS sequence"/>
</dbReference>
<name>F7NKF7_9FIRM</name>
<protein>
    <submittedName>
        <fullName evidence="1">Uncharacterized protein</fullName>
    </submittedName>
</protein>
<sequence>MWPFDNSDTVMYFSIGGTLYRDQIDPFIKNVLEIPKSKSFHPTRNELNDFHQQLSIIDIERKGEGLFWFMLTGKEHGFSAYTPQTSLLQAFCEYNSLAYIKQVVPKSEKLYAYCSSWFPGDPVVFKNQMYYIGKWISIWNSYSVSNIHCAHSSKNSCNIAFKEFTDQTSADWVLKRLEVVQNREVQPLVIKDKEVPFNRSF</sequence>
<gene>
    <name evidence="1" type="ORF">ALO_12851</name>
</gene>